<reference evidence="8" key="2">
    <citation type="submission" date="2015-01" db="EMBL/GenBank/DDBJ databases">
        <title>Evolutionary Origins and Diversification of the Mycorrhizal Mutualists.</title>
        <authorList>
            <consortium name="DOE Joint Genome Institute"/>
            <consortium name="Mycorrhizal Genomics Consortium"/>
            <person name="Kohler A."/>
            <person name="Kuo A."/>
            <person name="Nagy L.G."/>
            <person name="Floudas D."/>
            <person name="Copeland A."/>
            <person name="Barry K.W."/>
            <person name="Cichocki N."/>
            <person name="Veneault-Fourrey C."/>
            <person name="LaButti K."/>
            <person name="Lindquist E.A."/>
            <person name="Lipzen A."/>
            <person name="Lundell T."/>
            <person name="Morin E."/>
            <person name="Murat C."/>
            <person name="Riley R."/>
            <person name="Ohm R."/>
            <person name="Sun H."/>
            <person name="Tunlid A."/>
            <person name="Henrissat B."/>
            <person name="Grigoriev I.V."/>
            <person name="Hibbett D.S."/>
            <person name="Martin F."/>
        </authorList>
    </citation>
    <scope>NUCLEOTIDE SEQUENCE [LARGE SCALE GENOMIC DNA]</scope>
    <source>
        <strain evidence="8">Zn</strain>
    </source>
</reference>
<dbReference type="GO" id="GO:0016846">
    <property type="term" value="F:carbon-sulfur lyase activity"/>
    <property type="evidence" value="ECO:0007669"/>
    <property type="project" value="InterPro"/>
</dbReference>
<dbReference type="PROSITE" id="PS51891">
    <property type="entry name" value="CENP_V_GFA"/>
    <property type="match status" value="1"/>
</dbReference>
<keyword evidence="8" id="KW-1185">Reference proteome</keyword>
<dbReference type="InParanoid" id="A0A0C3H6W4"/>
<accession>A0A0C3H6W4</accession>
<dbReference type="InterPro" id="IPR011057">
    <property type="entry name" value="Mss4-like_sf"/>
</dbReference>
<dbReference type="InterPro" id="IPR006913">
    <property type="entry name" value="CENP-V/GFA"/>
</dbReference>
<dbReference type="HOGENOM" id="CLU_038839_0_0_1"/>
<evidence type="ECO:0000256" key="5">
    <source>
        <dbReference type="SAM" id="SignalP"/>
    </source>
</evidence>
<organism evidence="7 8">
    <name type="scientific">Oidiodendron maius (strain Zn)</name>
    <dbReference type="NCBI Taxonomy" id="913774"/>
    <lineage>
        <taxon>Eukaryota</taxon>
        <taxon>Fungi</taxon>
        <taxon>Dikarya</taxon>
        <taxon>Ascomycota</taxon>
        <taxon>Pezizomycotina</taxon>
        <taxon>Leotiomycetes</taxon>
        <taxon>Leotiomycetes incertae sedis</taxon>
        <taxon>Myxotrichaceae</taxon>
        <taxon>Oidiodendron</taxon>
    </lineage>
</organism>
<proteinExistence type="inferred from homology"/>
<keyword evidence="3" id="KW-0862">Zinc</keyword>
<reference evidence="7 8" key="1">
    <citation type="submission" date="2014-04" db="EMBL/GenBank/DDBJ databases">
        <authorList>
            <consortium name="DOE Joint Genome Institute"/>
            <person name="Kuo A."/>
            <person name="Martino E."/>
            <person name="Perotto S."/>
            <person name="Kohler A."/>
            <person name="Nagy L.G."/>
            <person name="Floudas D."/>
            <person name="Copeland A."/>
            <person name="Barry K.W."/>
            <person name="Cichocki N."/>
            <person name="Veneault-Fourrey C."/>
            <person name="LaButti K."/>
            <person name="Lindquist E.A."/>
            <person name="Lipzen A."/>
            <person name="Lundell T."/>
            <person name="Morin E."/>
            <person name="Murat C."/>
            <person name="Sun H."/>
            <person name="Tunlid A."/>
            <person name="Henrissat B."/>
            <person name="Grigoriev I.V."/>
            <person name="Hibbett D.S."/>
            <person name="Martin F."/>
            <person name="Nordberg H.P."/>
            <person name="Cantor M.N."/>
            <person name="Hua S.X."/>
        </authorList>
    </citation>
    <scope>NUCLEOTIDE SEQUENCE [LARGE SCALE GENOMIC DNA]</scope>
    <source>
        <strain evidence="7 8">Zn</strain>
    </source>
</reference>
<evidence type="ECO:0000256" key="4">
    <source>
        <dbReference type="ARBA" id="ARBA00023239"/>
    </source>
</evidence>
<dbReference type="AlphaFoldDB" id="A0A0C3H6W4"/>
<dbReference type="Gene3D" id="3.90.1590.10">
    <property type="entry name" value="glutathione-dependent formaldehyde- activating enzyme (gfa)"/>
    <property type="match status" value="2"/>
</dbReference>
<evidence type="ECO:0000313" key="8">
    <source>
        <dbReference type="Proteomes" id="UP000054321"/>
    </source>
</evidence>
<dbReference type="Pfam" id="PF04828">
    <property type="entry name" value="GFA"/>
    <property type="match status" value="1"/>
</dbReference>
<feature type="chain" id="PRO_5002165257" description="CENP-V/GFA domain-containing protein" evidence="5">
    <location>
        <begin position="25"/>
        <end position="386"/>
    </location>
</feature>
<dbReference type="EMBL" id="KN832881">
    <property type="protein sequence ID" value="KIM98121.1"/>
    <property type="molecule type" value="Genomic_DNA"/>
</dbReference>
<evidence type="ECO:0000313" key="7">
    <source>
        <dbReference type="EMBL" id="KIM98121.1"/>
    </source>
</evidence>
<sequence length="386" mass="42124">MTSTSSAHLTCLCGAVSVFGAILAAPELPIYKETCHCNSCRHVTGVLGASFPPLKTAPPQDTLSKLTCYKSSQYITRYFCSKCGSHCFVSSLRSKRWSCLGGIIEQSPSSKADGAPWPKDVVKVWYHDFVLDTLDGGLVPLQLSLDGRSIPTWEAEGPEPPPQDGSFDLPHATVLSLPKKSKTTLPQAKKGSFLPAKCHCGGVSLLIKRASHASTSNPEDSRCYSLSDPTKYLAYFCACRSCRLATGASLVPWALVPPDGIFNANASTSINQGEQPSEDNLKSLIFGYSTSDSDVNPGLMLKHYWSSPDTCWSFCSKCGATMFYWCGRRPKELDLAVGILRSEDGSMARSWLEWDWGRCSFAEECVDGETYEAWLTSRKIMEEIGG</sequence>
<keyword evidence="5" id="KW-0732">Signal</keyword>
<dbReference type="Proteomes" id="UP000054321">
    <property type="component" value="Unassembled WGS sequence"/>
</dbReference>
<dbReference type="GO" id="GO:0046872">
    <property type="term" value="F:metal ion binding"/>
    <property type="evidence" value="ECO:0007669"/>
    <property type="project" value="UniProtKB-KW"/>
</dbReference>
<dbReference type="PANTHER" id="PTHR33337:SF32">
    <property type="entry name" value="DUF636 DOMAIN PROTEIN (AFU_ORTHOLOGUE AFUA_7G04120)"/>
    <property type="match status" value="1"/>
</dbReference>
<keyword evidence="2" id="KW-0479">Metal-binding</keyword>
<evidence type="ECO:0000256" key="2">
    <source>
        <dbReference type="ARBA" id="ARBA00022723"/>
    </source>
</evidence>
<evidence type="ECO:0000256" key="1">
    <source>
        <dbReference type="ARBA" id="ARBA00005495"/>
    </source>
</evidence>
<name>A0A0C3H6W4_OIDMZ</name>
<dbReference type="SUPFAM" id="SSF51316">
    <property type="entry name" value="Mss4-like"/>
    <property type="match status" value="2"/>
</dbReference>
<comment type="similarity">
    <text evidence="1">Belongs to the Gfa family.</text>
</comment>
<keyword evidence="4" id="KW-0456">Lyase</keyword>
<feature type="signal peptide" evidence="5">
    <location>
        <begin position="1"/>
        <end position="24"/>
    </location>
</feature>
<dbReference type="OrthoDB" id="5422068at2759"/>
<evidence type="ECO:0000259" key="6">
    <source>
        <dbReference type="PROSITE" id="PS51891"/>
    </source>
</evidence>
<evidence type="ECO:0000256" key="3">
    <source>
        <dbReference type="ARBA" id="ARBA00022833"/>
    </source>
</evidence>
<gene>
    <name evidence="7" type="ORF">OIDMADRAFT_168662</name>
</gene>
<protein>
    <recommendedName>
        <fullName evidence="6">CENP-V/GFA domain-containing protein</fullName>
    </recommendedName>
</protein>
<feature type="domain" description="CENP-V/GFA" evidence="6">
    <location>
        <begin position="5"/>
        <end position="118"/>
    </location>
</feature>
<dbReference type="PANTHER" id="PTHR33337">
    <property type="entry name" value="GFA DOMAIN-CONTAINING PROTEIN"/>
    <property type="match status" value="1"/>
</dbReference>